<evidence type="ECO:0000256" key="1">
    <source>
        <dbReference type="ARBA" id="ARBA00004196"/>
    </source>
</evidence>
<accession>X1BTU1</accession>
<name>X1BTU1_9ZZZZ</name>
<evidence type="ECO:0000256" key="2">
    <source>
        <dbReference type="ARBA" id="ARBA00023054"/>
    </source>
</evidence>
<evidence type="ECO:0000313" key="4">
    <source>
        <dbReference type="EMBL" id="GAG75556.1"/>
    </source>
</evidence>
<proteinExistence type="predicted"/>
<dbReference type="PANTHER" id="PTHR32347:SF23">
    <property type="entry name" value="BLL5650 PROTEIN"/>
    <property type="match status" value="1"/>
</dbReference>
<dbReference type="Gene3D" id="2.40.30.170">
    <property type="match status" value="1"/>
</dbReference>
<keyword evidence="2 3" id="KW-0175">Coiled coil</keyword>
<dbReference type="SUPFAM" id="SSF111369">
    <property type="entry name" value="HlyD-like secretion proteins"/>
    <property type="match status" value="1"/>
</dbReference>
<comment type="subcellular location">
    <subcellularLocation>
        <location evidence="1">Cell envelope</location>
    </subcellularLocation>
</comment>
<sequence length="269" mass="30154">PKHTMAKVLTIALFIAILFIVFVKGQYRPKAPFILEAIEQQVIPAPFDGYIKSVAVEVGDNIEGENSVLAALDDAELRLQLAAAKAEKVGFLKQESAYMRENETAQAQIARANADKSQAQIDLLNYQIGQANLISPINGIVVKGDLKRQIGAPVKTGDILFEVCPLESLRAQLMVPEDLIFDIEVGQEGRLATASYPGQPIEFVVERINPMAEVVNQRNVFKVRVRLLETYPWMRPGMEGVAKVSAGKRPYIWIWTRKIINWIRMKLWL</sequence>
<dbReference type="EMBL" id="BART01018521">
    <property type="protein sequence ID" value="GAG75556.1"/>
    <property type="molecule type" value="Genomic_DNA"/>
</dbReference>
<feature type="non-terminal residue" evidence="4">
    <location>
        <position position="1"/>
    </location>
</feature>
<dbReference type="InterPro" id="IPR050465">
    <property type="entry name" value="UPF0194_transport"/>
</dbReference>
<comment type="caution">
    <text evidence="4">The sequence shown here is derived from an EMBL/GenBank/DDBJ whole genome shotgun (WGS) entry which is preliminary data.</text>
</comment>
<evidence type="ECO:0000256" key="3">
    <source>
        <dbReference type="SAM" id="Coils"/>
    </source>
</evidence>
<dbReference type="GO" id="GO:0030313">
    <property type="term" value="C:cell envelope"/>
    <property type="evidence" value="ECO:0007669"/>
    <property type="project" value="UniProtKB-SubCell"/>
</dbReference>
<reference evidence="4" key="1">
    <citation type="journal article" date="2014" name="Front. Microbiol.">
        <title>High frequency of phylogenetically diverse reductive dehalogenase-homologous genes in deep subseafloor sedimentary metagenomes.</title>
        <authorList>
            <person name="Kawai M."/>
            <person name="Futagami T."/>
            <person name="Toyoda A."/>
            <person name="Takaki Y."/>
            <person name="Nishi S."/>
            <person name="Hori S."/>
            <person name="Arai W."/>
            <person name="Tsubouchi T."/>
            <person name="Morono Y."/>
            <person name="Uchiyama I."/>
            <person name="Ito T."/>
            <person name="Fujiyama A."/>
            <person name="Inagaki F."/>
            <person name="Takami H."/>
        </authorList>
    </citation>
    <scope>NUCLEOTIDE SEQUENCE</scope>
    <source>
        <strain evidence="4">Expedition CK06-06</strain>
    </source>
</reference>
<feature type="coiled-coil region" evidence="3">
    <location>
        <begin position="95"/>
        <end position="122"/>
    </location>
</feature>
<organism evidence="4">
    <name type="scientific">marine sediment metagenome</name>
    <dbReference type="NCBI Taxonomy" id="412755"/>
    <lineage>
        <taxon>unclassified sequences</taxon>
        <taxon>metagenomes</taxon>
        <taxon>ecological metagenomes</taxon>
    </lineage>
</organism>
<gene>
    <name evidence="4" type="ORF">S01H4_34940</name>
</gene>
<dbReference type="AlphaFoldDB" id="X1BTU1"/>
<protein>
    <submittedName>
        <fullName evidence="4">Uncharacterized protein</fullName>
    </submittedName>
</protein>
<dbReference type="PANTHER" id="PTHR32347">
    <property type="entry name" value="EFFLUX SYSTEM COMPONENT YKNX-RELATED"/>
    <property type="match status" value="1"/>
</dbReference>